<proteinExistence type="predicted"/>
<organism evidence="1 2">
    <name type="scientific">Ureaplasma urealyticum serovar 8 str. ATCC 27618</name>
    <dbReference type="NCBI Taxonomy" id="626095"/>
    <lineage>
        <taxon>Bacteria</taxon>
        <taxon>Bacillati</taxon>
        <taxon>Mycoplasmatota</taxon>
        <taxon>Mycoplasmoidales</taxon>
        <taxon>Mycoplasmoidaceae</taxon>
        <taxon>Ureaplasma</taxon>
    </lineage>
</organism>
<sequence>MGFYDSNVAKNENPLSYKINLHNDNISGIDENIFSLNPT</sequence>
<gene>
    <name evidence="1" type="ORF">UUR8_0096</name>
</gene>
<evidence type="ECO:0000313" key="1">
    <source>
        <dbReference type="EMBL" id="EEH01817.1"/>
    </source>
</evidence>
<keyword evidence="2" id="KW-1185">Reference proteome</keyword>
<accession>A0ABP2DTH8</accession>
<reference evidence="1" key="1">
    <citation type="submission" date="2007-03" db="EMBL/GenBank/DDBJ databases">
        <authorList>
            <person name="Methe B."/>
        </authorList>
    </citation>
    <scope>NUCLEOTIDE SEQUENCE [LARGE SCALE GENOMIC DNA]</scope>
    <source>
        <strain evidence="1">ATCC 27618</strain>
    </source>
</reference>
<dbReference type="Proteomes" id="UP000003139">
    <property type="component" value="Unassembled WGS sequence"/>
</dbReference>
<dbReference type="EMBL" id="AAYN02000002">
    <property type="protein sequence ID" value="EEH01817.1"/>
    <property type="molecule type" value="Genomic_DNA"/>
</dbReference>
<evidence type="ECO:0000313" key="2">
    <source>
        <dbReference type="Proteomes" id="UP000003139"/>
    </source>
</evidence>
<protein>
    <submittedName>
        <fullName evidence="1">Uncharacterized protein</fullName>
    </submittedName>
</protein>
<comment type="caution">
    <text evidence="1">The sequence shown here is derived from an EMBL/GenBank/DDBJ whole genome shotgun (WGS) entry which is preliminary data.</text>
</comment>
<reference evidence="1" key="2">
    <citation type="submission" date="2009-03" db="EMBL/GenBank/DDBJ databases">
        <title>Genome sequence of Ureaplasma urealyticum serovar 8 str. ATCC 27618.</title>
        <authorList>
            <person name="Methe B.A."/>
            <person name="Glass J."/>
            <person name="White K."/>
            <person name="Shrivastava S."/>
        </authorList>
    </citation>
    <scope>NUCLEOTIDE SEQUENCE [LARGE SCALE GENOMIC DNA]</scope>
    <source>
        <strain evidence="1">ATCC 27618</strain>
    </source>
</reference>
<name>A0ABP2DTH8_UREUR</name>